<keyword evidence="3" id="KW-0677">Repeat</keyword>
<evidence type="ECO:0000256" key="3">
    <source>
        <dbReference type="ARBA" id="ARBA00022737"/>
    </source>
</evidence>
<comment type="similarity">
    <text evidence="1">Belongs to the transferase hexapeptide repeat family.</text>
</comment>
<evidence type="ECO:0000313" key="5">
    <source>
        <dbReference type="EMBL" id="TXC64683.1"/>
    </source>
</evidence>
<evidence type="ECO:0000256" key="2">
    <source>
        <dbReference type="ARBA" id="ARBA00022679"/>
    </source>
</evidence>
<comment type="caution">
    <text evidence="5">The sequence shown here is derived from an EMBL/GenBank/DDBJ whole genome shotgun (WGS) entry which is preliminary data.</text>
</comment>
<organism evidence="5 6">
    <name type="scientific">Allosphingosinicella ginsenosidimutans</name>
    <dbReference type="NCBI Taxonomy" id="1176539"/>
    <lineage>
        <taxon>Bacteria</taxon>
        <taxon>Pseudomonadati</taxon>
        <taxon>Pseudomonadota</taxon>
        <taxon>Alphaproteobacteria</taxon>
        <taxon>Sphingomonadales</taxon>
        <taxon>Sphingomonadaceae</taxon>
        <taxon>Allosphingosinicella</taxon>
    </lineage>
</organism>
<dbReference type="GO" id="GO:0016740">
    <property type="term" value="F:transferase activity"/>
    <property type="evidence" value="ECO:0007669"/>
    <property type="project" value="UniProtKB-KW"/>
</dbReference>
<dbReference type="AlphaFoldDB" id="A0A5C6TW31"/>
<dbReference type="InterPro" id="IPR050179">
    <property type="entry name" value="Trans_hexapeptide_repeat"/>
</dbReference>
<protein>
    <recommendedName>
        <fullName evidence="7">Transferase</fullName>
    </recommendedName>
</protein>
<keyword evidence="6" id="KW-1185">Reference proteome</keyword>
<dbReference type="PROSITE" id="PS00101">
    <property type="entry name" value="HEXAPEP_TRANSFERASES"/>
    <property type="match status" value="2"/>
</dbReference>
<sequence length="181" mass="19007">MSGDGRPPMRLRPLLDGRAQDAGVPPRIGSDVWVGDQVLIGGGTAIGDGAILDHHVILESDVLFGRRSLACYRAQICAGSIVGERCVIGGFIGERSTIGDNCRVFGALVHRHPRHWGGWDDDNEMADGPTLEAGVFVAFGAVLVGKITIGVNAYVGANAVVTQDVPPGNTIGPAQVWGCRR</sequence>
<dbReference type="InterPro" id="IPR018357">
    <property type="entry name" value="Hexapep_transf_CS"/>
</dbReference>
<dbReference type="Gene3D" id="2.160.10.10">
    <property type="entry name" value="Hexapeptide repeat proteins"/>
    <property type="match status" value="2"/>
</dbReference>
<reference evidence="5 6" key="1">
    <citation type="journal article" date="2015" name="J. Microbiol.">
        <title>Sphingosinicella ginsenosidimutans sp. nov., with ginsenoside converting activity.</title>
        <authorList>
            <person name="Kim J.K."/>
            <person name="Kang M.S."/>
            <person name="Park S.C."/>
            <person name="Kim K.M."/>
            <person name="Choi K."/>
            <person name="Yoon M.H."/>
            <person name="Im W.T."/>
        </authorList>
    </citation>
    <scope>NUCLEOTIDE SEQUENCE [LARGE SCALE GENOMIC DNA]</scope>
    <source>
        <strain evidence="5 6">BS-11</strain>
    </source>
</reference>
<evidence type="ECO:0008006" key="7">
    <source>
        <dbReference type="Google" id="ProtNLM"/>
    </source>
</evidence>
<dbReference type="InterPro" id="IPR011004">
    <property type="entry name" value="Trimer_LpxA-like_sf"/>
</dbReference>
<accession>A0A5C6TW31</accession>
<name>A0A5C6TW31_9SPHN</name>
<evidence type="ECO:0000256" key="4">
    <source>
        <dbReference type="SAM" id="MobiDB-lite"/>
    </source>
</evidence>
<dbReference type="PANTHER" id="PTHR43300">
    <property type="entry name" value="ACETYLTRANSFERASE"/>
    <property type="match status" value="1"/>
</dbReference>
<proteinExistence type="inferred from homology"/>
<evidence type="ECO:0000256" key="1">
    <source>
        <dbReference type="ARBA" id="ARBA00007274"/>
    </source>
</evidence>
<gene>
    <name evidence="5" type="ORF">FRZ32_14120</name>
</gene>
<evidence type="ECO:0000313" key="6">
    <source>
        <dbReference type="Proteomes" id="UP000321249"/>
    </source>
</evidence>
<dbReference type="SUPFAM" id="SSF51161">
    <property type="entry name" value="Trimeric LpxA-like enzymes"/>
    <property type="match status" value="1"/>
</dbReference>
<feature type="region of interest" description="Disordered" evidence="4">
    <location>
        <begin position="1"/>
        <end position="23"/>
    </location>
</feature>
<dbReference type="PANTHER" id="PTHR43300:SF7">
    <property type="entry name" value="UDP-N-ACETYLBACILLOSAMINE N-ACETYLTRANSFERASE"/>
    <property type="match status" value="1"/>
</dbReference>
<dbReference type="Proteomes" id="UP000321249">
    <property type="component" value="Unassembled WGS sequence"/>
</dbReference>
<keyword evidence="2" id="KW-0808">Transferase</keyword>
<dbReference type="EMBL" id="VOQQ01000001">
    <property type="protein sequence ID" value="TXC64683.1"/>
    <property type="molecule type" value="Genomic_DNA"/>
</dbReference>